<dbReference type="OrthoDB" id="2972546at2"/>
<evidence type="ECO:0000313" key="2">
    <source>
        <dbReference type="Proteomes" id="UP000231092"/>
    </source>
</evidence>
<proteinExistence type="predicted"/>
<dbReference type="EMBL" id="PGET01000001">
    <property type="protein sequence ID" value="PJJ27425.1"/>
    <property type="molecule type" value="Genomic_DNA"/>
</dbReference>
<sequence>MKNMPYEIKQEIRGYAKLQIRVVDKYLKIQVMIEEYGVPVKNLLSCADASTGAPPKTEALAFINNVEFDDIVGSIKEIKDVF</sequence>
<protein>
    <submittedName>
        <fullName evidence="1">Uncharacterized protein</fullName>
    </submittedName>
</protein>
<dbReference type="Proteomes" id="UP000231092">
    <property type="component" value="Unassembled WGS sequence"/>
</dbReference>
<dbReference type="AlphaFoldDB" id="A0A2M8Z1W2"/>
<name>A0A2M8Z1W2_9FIRM</name>
<reference evidence="1 2" key="1">
    <citation type="submission" date="2017-11" db="EMBL/GenBank/DDBJ databases">
        <title>Understudied soil microbes with underappreciated capabilities: Untangling the Clostridium saccharolyticum group.</title>
        <authorList>
            <person name="Leschine S."/>
        </authorList>
    </citation>
    <scope>NUCLEOTIDE SEQUENCE [LARGE SCALE GENOMIC DNA]</scope>
    <source>
        <strain evidence="1 2">18A</strain>
    </source>
</reference>
<accession>A0A2M8Z1W2</accession>
<comment type="caution">
    <text evidence="1">The sequence shown here is derived from an EMBL/GenBank/DDBJ whole genome shotgun (WGS) entry which is preliminary data.</text>
</comment>
<dbReference type="RefSeq" id="WP_100304064.1">
    <property type="nucleotide sequence ID" value="NZ_PGET01000001.1"/>
</dbReference>
<gene>
    <name evidence="1" type="ORF">H171_0890</name>
</gene>
<evidence type="ECO:0000313" key="1">
    <source>
        <dbReference type="EMBL" id="PJJ27425.1"/>
    </source>
</evidence>
<organism evidence="1 2">
    <name type="scientific">[Clostridium] celerecrescens 18A</name>
    <dbReference type="NCBI Taxonomy" id="1286362"/>
    <lineage>
        <taxon>Bacteria</taxon>
        <taxon>Bacillati</taxon>
        <taxon>Bacillota</taxon>
        <taxon>Clostridia</taxon>
        <taxon>Lachnospirales</taxon>
        <taxon>Lachnospiraceae</taxon>
        <taxon>Lacrimispora</taxon>
    </lineage>
</organism>